<accession>A0A9N9C0X1</accession>
<dbReference type="PANTHER" id="PTHR30028">
    <property type="entry name" value="UPF0014 INNER MEMBRANE PROTEIN YBBM-RELATED"/>
    <property type="match status" value="1"/>
</dbReference>
<evidence type="ECO:0000256" key="3">
    <source>
        <dbReference type="ARBA" id="ARBA00022692"/>
    </source>
</evidence>
<reference evidence="7" key="1">
    <citation type="submission" date="2021-06" db="EMBL/GenBank/DDBJ databases">
        <authorList>
            <person name="Kallberg Y."/>
            <person name="Tangrot J."/>
            <person name="Rosling A."/>
        </authorList>
    </citation>
    <scope>NUCLEOTIDE SEQUENCE</scope>
    <source>
        <strain evidence="7">BR232B</strain>
    </source>
</reference>
<evidence type="ECO:0000256" key="1">
    <source>
        <dbReference type="ARBA" id="ARBA00004141"/>
    </source>
</evidence>
<dbReference type="InterPro" id="IPR005226">
    <property type="entry name" value="UPF0014_fam"/>
</dbReference>
<evidence type="ECO:0000256" key="2">
    <source>
        <dbReference type="ARBA" id="ARBA00005268"/>
    </source>
</evidence>
<evidence type="ECO:0000313" key="8">
    <source>
        <dbReference type="Proteomes" id="UP000789739"/>
    </source>
</evidence>
<keyword evidence="3 6" id="KW-0812">Transmembrane</keyword>
<protein>
    <submittedName>
        <fullName evidence="7">6627_t:CDS:1</fullName>
    </submittedName>
</protein>
<keyword evidence="8" id="KW-1185">Reference proteome</keyword>
<feature type="transmembrane region" description="Helical" evidence="6">
    <location>
        <begin position="219"/>
        <end position="238"/>
    </location>
</feature>
<dbReference type="EMBL" id="CAJVPI010000940">
    <property type="protein sequence ID" value="CAG8583778.1"/>
    <property type="molecule type" value="Genomic_DNA"/>
</dbReference>
<feature type="transmembrane region" description="Helical" evidence="6">
    <location>
        <begin position="33"/>
        <end position="55"/>
    </location>
</feature>
<evidence type="ECO:0000313" key="7">
    <source>
        <dbReference type="EMBL" id="CAG8583778.1"/>
    </source>
</evidence>
<keyword evidence="4 6" id="KW-1133">Transmembrane helix</keyword>
<comment type="subcellular location">
    <subcellularLocation>
        <location evidence="1">Membrane</location>
        <topology evidence="1">Multi-pass membrane protein</topology>
    </subcellularLocation>
</comment>
<feature type="transmembrane region" description="Helical" evidence="6">
    <location>
        <begin position="119"/>
        <end position="137"/>
    </location>
</feature>
<comment type="similarity">
    <text evidence="2">Belongs to the UPF0014 family.</text>
</comment>
<dbReference type="Pfam" id="PF03649">
    <property type="entry name" value="UPF0014"/>
    <property type="match status" value="1"/>
</dbReference>
<dbReference type="GO" id="GO:0005886">
    <property type="term" value="C:plasma membrane"/>
    <property type="evidence" value="ECO:0007669"/>
    <property type="project" value="TreeGrafter"/>
</dbReference>
<dbReference type="Proteomes" id="UP000789739">
    <property type="component" value="Unassembled WGS sequence"/>
</dbReference>
<feature type="transmembrane region" description="Helical" evidence="6">
    <location>
        <begin position="89"/>
        <end position="107"/>
    </location>
</feature>
<evidence type="ECO:0000256" key="6">
    <source>
        <dbReference type="SAM" id="Phobius"/>
    </source>
</evidence>
<sequence length="339" mass="37767">MDGGQLCIVNQMESQSRLNETCPDKPDFVPLEWYNVAIASIFIVVNGAISIVLGLQLEKSLFVAAIRCLVQLTIMGLVLADVFGARNPVFVLGLALTLILLGTNEIVYSKCRKRYNGMFLSGFFSLGVSTMIVGILGTKFAMEEDPFWEPYKFVPTMGMLIGNTMSGIAVGLSFILDQLSEQREKIETYLSFGATRWEAIRPVAVEATRLAMLPTINQMSVIGLISIPGMMTGQIIGGAPIMDAVKYQQIIVFMISAAVALGVLSAILITAFTCVDASHRLRTERITTDMPWIYEQFRRLGRVIKGFFVRTRAAVWYCCCGWRRNIDYNEEHESMLNQH</sequence>
<organism evidence="7 8">
    <name type="scientific">Paraglomus brasilianum</name>
    <dbReference type="NCBI Taxonomy" id="144538"/>
    <lineage>
        <taxon>Eukaryota</taxon>
        <taxon>Fungi</taxon>
        <taxon>Fungi incertae sedis</taxon>
        <taxon>Mucoromycota</taxon>
        <taxon>Glomeromycotina</taxon>
        <taxon>Glomeromycetes</taxon>
        <taxon>Paraglomerales</taxon>
        <taxon>Paraglomeraceae</taxon>
        <taxon>Paraglomus</taxon>
    </lineage>
</organism>
<feature type="transmembrane region" description="Helical" evidence="6">
    <location>
        <begin position="62"/>
        <end position="83"/>
    </location>
</feature>
<feature type="transmembrane region" description="Helical" evidence="6">
    <location>
        <begin position="157"/>
        <end position="176"/>
    </location>
</feature>
<keyword evidence="5 6" id="KW-0472">Membrane</keyword>
<dbReference type="AlphaFoldDB" id="A0A9N9C0X1"/>
<gene>
    <name evidence="7" type="ORF">PBRASI_LOCUS6760</name>
</gene>
<name>A0A9N9C0X1_9GLOM</name>
<dbReference type="PANTHER" id="PTHR30028:SF0">
    <property type="entry name" value="PROTEIN ALUMINUM SENSITIVE 3"/>
    <property type="match status" value="1"/>
</dbReference>
<dbReference type="OrthoDB" id="432685at2759"/>
<proteinExistence type="inferred from homology"/>
<comment type="caution">
    <text evidence="7">The sequence shown here is derived from an EMBL/GenBank/DDBJ whole genome shotgun (WGS) entry which is preliminary data.</text>
</comment>
<evidence type="ECO:0000256" key="4">
    <source>
        <dbReference type="ARBA" id="ARBA00022989"/>
    </source>
</evidence>
<evidence type="ECO:0000256" key="5">
    <source>
        <dbReference type="ARBA" id="ARBA00023136"/>
    </source>
</evidence>
<feature type="transmembrane region" description="Helical" evidence="6">
    <location>
        <begin position="250"/>
        <end position="275"/>
    </location>
</feature>